<comment type="caution">
    <text evidence="3">The sequence shown here is derived from an EMBL/GenBank/DDBJ whole genome shotgun (WGS) entry which is preliminary data.</text>
</comment>
<proteinExistence type="predicted"/>
<reference evidence="3" key="2">
    <citation type="submission" date="2020-09" db="EMBL/GenBank/DDBJ databases">
        <authorList>
            <person name="Sun Q."/>
            <person name="Zhou Y."/>
        </authorList>
    </citation>
    <scope>NUCLEOTIDE SEQUENCE</scope>
    <source>
        <strain evidence="3">CGMCC 4.7368</strain>
    </source>
</reference>
<feature type="domain" description="DUF4352" evidence="2">
    <location>
        <begin position="2"/>
        <end position="80"/>
    </location>
</feature>
<dbReference type="Proteomes" id="UP000646523">
    <property type="component" value="Unassembled WGS sequence"/>
</dbReference>
<organism evidence="3 4">
    <name type="scientific">Nonomuraea cavernae</name>
    <dbReference type="NCBI Taxonomy" id="2045107"/>
    <lineage>
        <taxon>Bacteria</taxon>
        <taxon>Bacillati</taxon>
        <taxon>Actinomycetota</taxon>
        <taxon>Actinomycetes</taxon>
        <taxon>Streptosporangiales</taxon>
        <taxon>Streptosporangiaceae</taxon>
        <taxon>Nonomuraea</taxon>
    </lineage>
</organism>
<sequence>MFLLVHVTVKNIGDEAQAFTSSTQKLYAKGKEFEADSGATIYLESSKSPYEKINPGNKVNGIVLFDIPKSVKPETIELHGRPSPR</sequence>
<evidence type="ECO:0000313" key="4">
    <source>
        <dbReference type="Proteomes" id="UP000646523"/>
    </source>
</evidence>
<reference evidence="3" key="1">
    <citation type="journal article" date="2014" name="Int. J. Syst. Evol. Microbiol.">
        <title>Complete genome sequence of Corynebacterium casei LMG S-19264T (=DSM 44701T), isolated from a smear-ripened cheese.</title>
        <authorList>
            <consortium name="US DOE Joint Genome Institute (JGI-PGF)"/>
            <person name="Walter F."/>
            <person name="Albersmeier A."/>
            <person name="Kalinowski J."/>
            <person name="Ruckert C."/>
        </authorList>
    </citation>
    <scope>NUCLEOTIDE SEQUENCE</scope>
    <source>
        <strain evidence="3">CGMCC 4.7368</strain>
    </source>
</reference>
<dbReference type="EMBL" id="BMNH01000009">
    <property type="protein sequence ID" value="GGO70842.1"/>
    <property type="molecule type" value="Genomic_DNA"/>
</dbReference>
<keyword evidence="4" id="KW-1185">Reference proteome</keyword>
<name>A0A918DL14_9ACTN</name>
<dbReference type="Gene3D" id="2.60.40.1240">
    <property type="match status" value="1"/>
</dbReference>
<keyword evidence="1" id="KW-0732">Signal</keyword>
<accession>A0A918DL14</accession>
<gene>
    <name evidence="3" type="ORF">GCM10012289_35180</name>
</gene>
<evidence type="ECO:0000259" key="2">
    <source>
        <dbReference type="Pfam" id="PF11611"/>
    </source>
</evidence>
<evidence type="ECO:0000256" key="1">
    <source>
        <dbReference type="ARBA" id="ARBA00022729"/>
    </source>
</evidence>
<dbReference type="AlphaFoldDB" id="A0A918DL14"/>
<dbReference type="InterPro" id="IPR029050">
    <property type="entry name" value="Immunoprotect_excell_Ig-like"/>
</dbReference>
<protein>
    <recommendedName>
        <fullName evidence="2">DUF4352 domain-containing protein</fullName>
    </recommendedName>
</protein>
<evidence type="ECO:0000313" key="3">
    <source>
        <dbReference type="EMBL" id="GGO70842.1"/>
    </source>
</evidence>
<dbReference type="Pfam" id="PF11611">
    <property type="entry name" value="DUF4352"/>
    <property type="match status" value="1"/>
</dbReference>
<dbReference type="InterPro" id="IPR029051">
    <property type="entry name" value="DUF4352"/>
</dbReference>